<feature type="chain" id="PRO_5040507899" evidence="4">
    <location>
        <begin position="29"/>
        <end position="1013"/>
    </location>
</feature>
<dbReference type="Gene3D" id="3.40.50.1820">
    <property type="entry name" value="alpha/beta hydrolase"/>
    <property type="match status" value="2"/>
</dbReference>
<dbReference type="InterPro" id="IPR029058">
    <property type="entry name" value="AB_hydrolase_fold"/>
</dbReference>
<evidence type="ECO:0000313" key="7">
    <source>
        <dbReference type="Proteomes" id="UP000711996"/>
    </source>
</evidence>
<feature type="region of interest" description="Disordered" evidence="3">
    <location>
        <begin position="705"/>
        <end position="736"/>
    </location>
</feature>
<dbReference type="InterPro" id="IPR002018">
    <property type="entry name" value="CarbesteraseB"/>
</dbReference>
<keyword evidence="7" id="KW-1185">Reference proteome</keyword>
<dbReference type="Proteomes" id="UP000711996">
    <property type="component" value="Unassembled WGS sequence"/>
</dbReference>
<evidence type="ECO:0000256" key="1">
    <source>
        <dbReference type="ARBA" id="ARBA00005964"/>
    </source>
</evidence>
<gene>
    <name evidence="6" type="primary">LIP1-8</name>
    <name evidence="6" type="ORF">CGCSCA2_v007044</name>
</gene>
<evidence type="ECO:0000259" key="5">
    <source>
        <dbReference type="Pfam" id="PF00135"/>
    </source>
</evidence>
<dbReference type="PANTHER" id="PTHR11559">
    <property type="entry name" value="CARBOXYLESTERASE"/>
    <property type="match status" value="1"/>
</dbReference>
<keyword evidence="2" id="KW-0378">Hydrolase</keyword>
<feature type="compositionally biased region" description="Polar residues" evidence="3">
    <location>
        <begin position="975"/>
        <end position="1000"/>
    </location>
</feature>
<feature type="signal peptide" evidence="4">
    <location>
        <begin position="1"/>
        <end position="28"/>
    </location>
</feature>
<comment type="similarity">
    <text evidence="1">Belongs to the type-B carboxylesterase/lipase family.</text>
</comment>
<feature type="compositionally biased region" description="Low complexity" evidence="3">
    <location>
        <begin position="705"/>
        <end position="718"/>
    </location>
</feature>
<dbReference type="Pfam" id="PF00135">
    <property type="entry name" value="COesterase"/>
    <property type="match status" value="2"/>
</dbReference>
<dbReference type="PROSITE" id="PS00122">
    <property type="entry name" value="CARBOXYLESTERASE_B_1"/>
    <property type="match status" value="1"/>
</dbReference>
<dbReference type="AlphaFoldDB" id="A0A9P5K4C4"/>
<dbReference type="InterPro" id="IPR050309">
    <property type="entry name" value="Type-B_Carboxylest/Lipase"/>
</dbReference>
<dbReference type="OrthoDB" id="6846267at2759"/>
<feature type="compositionally biased region" description="Polar residues" evidence="3">
    <location>
        <begin position="719"/>
        <end position="728"/>
    </location>
</feature>
<feature type="region of interest" description="Disordered" evidence="3">
    <location>
        <begin position="973"/>
        <end position="1013"/>
    </location>
</feature>
<proteinExistence type="inferred from homology"/>
<comment type="caution">
    <text evidence="6">The sequence shown here is derived from an EMBL/GenBank/DDBJ whole genome shotgun (WGS) entry which is preliminary data.</text>
</comment>
<accession>A0A9P5K4C4</accession>
<dbReference type="SUPFAM" id="SSF53474">
    <property type="entry name" value="alpha/beta-Hydrolases"/>
    <property type="match status" value="1"/>
</dbReference>
<evidence type="ECO:0000256" key="2">
    <source>
        <dbReference type="ARBA" id="ARBA00022801"/>
    </source>
</evidence>
<dbReference type="EMBL" id="QPMT01000020">
    <property type="protein sequence ID" value="KAF4858633.1"/>
    <property type="molecule type" value="Genomic_DNA"/>
</dbReference>
<sequence>MVWLPSVGSSWHSANLFAPLLLATASRASPLPLNETLTVSIPSYGSFIGTTLNSTTSGYPLSKPVHAWYGIDYATQPIGDLRFSAVDWPPAFNGTRDAKVYGKVCIQEPGNSNLVTYIKTILEYGEDCLNLNVYRPAGVSIEEKLPVLIWIHGLAALGFLASPLLADLDLVNLGLQDQHQLLRFVHKYISSFGGDPDRVTLGGKSAGAHSVGFHYQNPFAEGEELFHQAIFQSGGPTGRSFPNASEPIIVKQYEQFLERVGCQDNGVAEDLLACLRQVDVDLIEQTSTALLADYRYNGTHPFQAVSGAAIIPRLPSETWESGEWNHVPALTSFITDEGSMYAPTNLTTDEQAWGWLSNLYPGLDSSDREAFSRLYPDPQADSSSPYVDARGQSAQFTRLTAVYGDTSYISASQEIASRLSAADIPVWKLHWNTNNSITPYLGISHGSDVPYAWAEPDTQYPEAGKVLAGYYASFVVNGDPNALKASAAAEWSLYSTPGSDGLGWQVNVSPNGTWLEEDRIRREALEKAADTRTDAEKKADMKTRIARARADLEKKTKEFIELPNIQSVLSSGMIAKLIILGNVEITESTYPLSNTLVYKDILAAVCKLRAGKHVDEAELWHVALRAIAIPNGGKISKLWKDNKILRDAVQAMQDVVEAMLGGKSITDAEHLLPYASQLQGVSYGSPWAERAGILPGLQKNREEIATAATSTSATTSATPNSNVPTTASAPVAQPKPIVPTNPAAIVSMQQPSTAAKTAGTPGQFIPGSSAQTGAIDASATTRPSYDELLAMVQGDMRERLLRGQSVSVQSMLQPAQLQAVGNLGRFGDSTTKHEEAGDDLRVQTQYYDDDPAIHLPNRVEDHNYAFYESTDSHINDFDDADLNIGQHSSGSRPQSFSESQMREMERRVNSAARIVPSEIRLSTTVRFLTRLLMEQLGVDVTQNIESFMEQARDEHARMNMNRNVRLNSAFRHPTRQASSGASTFATSQPGMTSLSATHNDASYYPDTKRRRLN</sequence>
<keyword evidence="4" id="KW-0732">Signal</keyword>
<feature type="domain" description="Carboxylesterase type B" evidence="5">
    <location>
        <begin position="154"/>
        <end position="495"/>
    </location>
</feature>
<dbReference type="GO" id="GO:0016787">
    <property type="term" value="F:hydrolase activity"/>
    <property type="evidence" value="ECO:0007669"/>
    <property type="project" value="UniProtKB-KW"/>
</dbReference>
<evidence type="ECO:0000256" key="4">
    <source>
        <dbReference type="SAM" id="SignalP"/>
    </source>
</evidence>
<evidence type="ECO:0000313" key="6">
    <source>
        <dbReference type="EMBL" id="KAF4858633.1"/>
    </source>
</evidence>
<feature type="domain" description="Carboxylesterase type B" evidence="5">
    <location>
        <begin position="43"/>
        <end position="153"/>
    </location>
</feature>
<dbReference type="InterPro" id="IPR019826">
    <property type="entry name" value="Carboxylesterase_B_AS"/>
</dbReference>
<name>A0A9P5K4C4_COLSI</name>
<protein>
    <submittedName>
        <fullName evidence="6">Lipase 1</fullName>
    </submittedName>
</protein>
<reference evidence="6" key="1">
    <citation type="submission" date="2019-06" db="EMBL/GenBank/DDBJ databases">
        <authorList>
            <person name="Gan P."/>
            <person name="Shirasu K."/>
        </authorList>
    </citation>
    <scope>NUCLEOTIDE SEQUENCE [LARGE SCALE GENOMIC DNA]</scope>
    <source>
        <strain evidence="6">CAD2</strain>
    </source>
</reference>
<evidence type="ECO:0000256" key="3">
    <source>
        <dbReference type="SAM" id="MobiDB-lite"/>
    </source>
</evidence>
<organism evidence="6 7">
    <name type="scientific">Colletotrichum siamense</name>
    <name type="common">Anthracnose fungus</name>
    <dbReference type="NCBI Taxonomy" id="690259"/>
    <lineage>
        <taxon>Eukaryota</taxon>
        <taxon>Fungi</taxon>
        <taxon>Dikarya</taxon>
        <taxon>Ascomycota</taxon>
        <taxon>Pezizomycotina</taxon>
        <taxon>Sordariomycetes</taxon>
        <taxon>Hypocreomycetidae</taxon>
        <taxon>Glomerellales</taxon>
        <taxon>Glomerellaceae</taxon>
        <taxon>Colletotrichum</taxon>
        <taxon>Colletotrichum gloeosporioides species complex</taxon>
    </lineage>
</organism>